<accession>A0A9D1MEN3</accession>
<dbReference type="EMBL" id="DVMZ01000056">
    <property type="protein sequence ID" value="HIU58861.1"/>
    <property type="molecule type" value="Genomic_DNA"/>
</dbReference>
<dbReference type="Pfam" id="PF16126">
    <property type="entry name" value="DUF4838"/>
    <property type="match status" value="1"/>
</dbReference>
<comment type="caution">
    <text evidence="3">The sequence shown here is derived from an EMBL/GenBank/DDBJ whole genome shotgun (WGS) entry which is preliminary data.</text>
</comment>
<protein>
    <submittedName>
        <fullName evidence="3">DUF4838 domain-containing protein</fullName>
    </submittedName>
</protein>
<dbReference type="GO" id="GO:0016787">
    <property type="term" value="F:hydrolase activity"/>
    <property type="evidence" value="ECO:0007669"/>
    <property type="project" value="UniProtKB-KW"/>
</dbReference>
<evidence type="ECO:0000256" key="2">
    <source>
        <dbReference type="SAM" id="SignalP"/>
    </source>
</evidence>
<evidence type="ECO:0000313" key="4">
    <source>
        <dbReference type="Proteomes" id="UP000824081"/>
    </source>
</evidence>
<reference evidence="3" key="1">
    <citation type="submission" date="2020-10" db="EMBL/GenBank/DDBJ databases">
        <authorList>
            <person name="Gilroy R."/>
        </authorList>
    </citation>
    <scope>NUCLEOTIDE SEQUENCE</scope>
    <source>
        <strain evidence="3">11687</strain>
    </source>
</reference>
<proteinExistence type="predicted"/>
<organism evidence="3 4">
    <name type="scientific">Candidatus Scatosoma pullistercoris</name>
    <dbReference type="NCBI Taxonomy" id="2840934"/>
    <lineage>
        <taxon>Bacteria</taxon>
        <taxon>Bacillati</taxon>
        <taxon>Bacillota</taxon>
        <taxon>Clostridia</taxon>
        <taxon>Candidatus Scatosoma</taxon>
    </lineage>
</organism>
<dbReference type="Gene3D" id="3.30.379.10">
    <property type="entry name" value="Chitobiase/beta-hexosaminidase domain 2-like"/>
    <property type="match status" value="1"/>
</dbReference>
<gene>
    <name evidence="3" type="ORF">IAC57_02045</name>
</gene>
<dbReference type="Proteomes" id="UP000824081">
    <property type="component" value="Unassembled WGS sequence"/>
</dbReference>
<dbReference type="SUPFAM" id="SSF55545">
    <property type="entry name" value="beta-N-acetylhexosaminidase-like domain"/>
    <property type="match status" value="1"/>
</dbReference>
<evidence type="ECO:0000313" key="3">
    <source>
        <dbReference type="EMBL" id="HIU58861.1"/>
    </source>
</evidence>
<dbReference type="InterPro" id="IPR032287">
    <property type="entry name" value="DUF4838"/>
</dbReference>
<keyword evidence="2" id="KW-0732">Signal</keyword>
<feature type="signal peptide" evidence="2">
    <location>
        <begin position="1"/>
        <end position="21"/>
    </location>
</feature>
<dbReference type="GO" id="GO:0005975">
    <property type="term" value="P:carbohydrate metabolic process"/>
    <property type="evidence" value="ECO:0007669"/>
    <property type="project" value="UniProtKB-ARBA"/>
</dbReference>
<dbReference type="AlphaFoldDB" id="A0A9D1MEN3"/>
<dbReference type="PANTHER" id="PTHR47406:SF2">
    <property type="entry name" value="ALPHA GLUCURONIDASE N-TERMINAL DOMAIN-CONTAINING PROTEIN"/>
    <property type="match status" value="1"/>
</dbReference>
<feature type="chain" id="PRO_5039608470" evidence="2">
    <location>
        <begin position="22"/>
        <end position="658"/>
    </location>
</feature>
<dbReference type="InterPro" id="IPR029018">
    <property type="entry name" value="Hex-like_dom2"/>
</dbReference>
<reference evidence="3" key="2">
    <citation type="journal article" date="2021" name="PeerJ">
        <title>Extensive microbial diversity within the chicken gut microbiome revealed by metagenomics and culture.</title>
        <authorList>
            <person name="Gilroy R."/>
            <person name="Ravi A."/>
            <person name="Getino M."/>
            <person name="Pursley I."/>
            <person name="Horton D.L."/>
            <person name="Alikhan N.F."/>
            <person name="Baker D."/>
            <person name="Gharbi K."/>
            <person name="Hall N."/>
            <person name="Watson M."/>
            <person name="Adriaenssens E.M."/>
            <person name="Foster-Nyarko E."/>
            <person name="Jarju S."/>
            <person name="Secka A."/>
            <person name="Antonio M."/>
            <person name="Oren A."/>
            <person name="Chaudhuri R.R."/>
            <person name="La Ragione R."/>
            <person name="Hildebrand F."/>
            <person name="Pallen M.J."/>
        </authorList>
    </citation>
    <scope>NUCLEOTIDE SEQUENCE</scope>
    <source>
        <strain evidence="3">11687</strain>
    </source>
</reference>
<keyword evidence="1" id="KW-0378">Hydrolase</keyword>
<dbReference type="PROSITE" id="PS51257">
    <property type="entry name" value="PROKAR_LIPOPROTEIN"/>
    <property type="match status" value="1"/>
</dbReference>
<dbReference type="PANTHER" id="PTHR47406">
    <property type="entry name" value="COAGULATION FACTOR 5/8 TYPE, C-TERMINAL"/>
    <property type="match status" value="1"/>
</dbReference>
<name>A0A9D1MEN3_9FIRM</name>
<sequence>MKWYQKFSLVLAAMMCCSAVACSHGSDSDKSSSGGNTVLTPIQPVTEPEQHLVTNGLHKVSVTETDRVFTSSGKTEYQIVLDGTDSNAVKAAAFLQQHIRAATGAMASLIREPDEVTWSNDAKYIVVNVPELFAQAGLSMPEDDLGQTGYYIKNAGNSVFIAVNSVNGVHRGAISFLKHVLGYEMYAADTVVYEKSGATLPDMEIIERPDFEFYVQGNSVSSEATYGMGFDGSIFIPVEGETWHNSFNYLPPETYKSQHPDWYSTKGNELCYTAHGNEAEFNAMAKEIAKKIIALLPKYPTTGNITVTIEDHNDQCDCAACQASREKYNGADSAGVIKLCNAVNRIVQEYLEGVAEKENTEKRDFNILFFAYNKMEKPPVKKNAAGQWEPIDETVICDENVGVYIAPISAAYNQSFYHDDNTSERENISGWAVLSENLYMWLYETNYSHYLYPINTWDTMIETYRFCKASGAVYMFNEGQYNQGNVTHFSKLKEYFNAKAEFDVNVNYNEIVDDFFKNYFKDAEAPMRQFFDELQAHMRWLETAYPADVNGNIYNNMEQAKLWPKKTLDHWLELIDEAYASIEHYRTENPDLYAVLEEHILLESMFPRFALIRLYPGKYSAETLFAMQTEFRDDCQALKITMLSEGGSLDEVFSSWGL</sequence>
<evidence type="ECO:0000256" key="1">
    <source>
        <dbReference type="ARBA" id="ARBA00022801"/>
    </source>
</evidence>